<sequence length="365" mass="42190">MAFGVYPIIKLNWAWRLPFPTCYSATSTRLWQTKLRQFSSDVPQTVPVGREAKAASSVEKAFFQPQVQSLLQNLTGRLTEKVFGRRQVAKIRTSHIRLLTDEELDKARREKLKEVDMVLQMPPVMAERQPCEEVIVEDPRLEEYNSSRHVFVDITYGVKPRKRYMVVRETNGTLRRASWEERDKLNQIYFPISGRSIDFPLVFEDGNLKAALDRGFHHNILDRACIQFEPDDPNFIRICHTVYDSINDNRNFSLLESTRHMGGLIFRIVSIGKPENYLIYLLQKDRMDSVVDLLTLHYIIHPEGAEEFASILSSNDDGGPLAALKHFIKSSGQTQGNLQLAMQAYQEDQRQMQEEERVENRRSAG</sequence>
<keyword evidence="3" id="KW-1185">Reference proteome</keyword>
<dbReference type="AlphaFoldDB" id="A0A1W0XBA0"/>
<dbReference type="InterPro" id="IPR019374">
    <property type="entry name" value="Ribosomal_mS22"/>
</dbReference>
<dbReference type="GO" id="GO:0005763">
    <property type="term" value="C:mitochondrial small ribosomal subunit"/>
    <property type="evidence" value="ECO:0007669"/>
    <property type="project" value="TreeGrafter"/>
</dbReference>
<dbReference type="PANTHER" id="PTHR13071">
    <property type="entry name" value="MITOCHONDRIAL 28S RIBOSOMAL PROTEIN S22"/>
    <property type="match status" value="1"/>
</dbReference>
<dbReference type="OrthoDB" id="10052321at2759"/>
<organism evidence="2 3">
    <name type="scientific">Hypsibius exemplaris</name>
    <name type="common">Freshwater tardigrade</name>
    <dbReference type="NCBI Taxonomy" id="2072580"/>
    <lineage>
        <taxon>Eukaryota</taxon>
        <taxon>Metazoa</taxon>
        <taxon>Ecdysozoa</taxon>
        <taxon>Tardigrada</taxon>
        <taxon>Eutardigrada</taxon>
        <taxon>Parachela</taxon>
        <taxon>Hypsibioidea</taxon>
        <taxon>Hypsibiidae</taxon>
        <taxon>Hypsibius</taxon>
    </lineage>
</organism>
<gene>
    <name evidence="2" type="ORF">BV898_01302</name>
</gene>
<accession>A0A1W0XBA0</accession>
<dbReference type="GO" id="GO:0003735">
    <property type="term" value="F:structural constituent of ribosome"/>
    <property type="evidence" value="ECO:0007669"/>
    <property type="project" value="TreeGrafter"/>
</dbReference>
<feature type="compositionally biased region" description="Basic and acidic residues" evidence="1">
    <location>
        <begin position="347"/>
        <end position="365"/>
    </location>
</feature>
<keyword evidence="2" id="KW-0689">Ribosomal protein</keyword>
<dbReference type="Pfam" id="PF10245">
    <property type="entry name" value="MRP-S22"/>
    <property type="match status" value="1"/>
</dbReference>
<comment type="caution">
    <text evidence="2">The sequence shown here is derived from an EMBL/GenBank/DDBJ whole genome shotgun (WGS) entry which is preliminary data.</text>
</comment>
<dbReference type="PANTHER" id="PTHR13071:SF4">
    <property type="entry name" value="SMALL RIBOSOMAL SUBUNIT PROTEIN MS22"/>
    <property type="match status" value="1"/>
</dbReference>
<protein>
    <submittedName>
        <fullName evidence="2">28S ribosomal protein S22, mitochondrial</fullName>
    </submittedName>
</protein>
<evidence type="ECO:0000313" key="3">
    <source>
        <dbReference type="Proteomes" id="UP000192578"/>
    </source>
</evidence>
<evidence type="ECO:0000256" key="1">
    <source>
        <dbReference type="SAM" id="MobiDB-lite"/>
    </source>
</evidence>
<reference evidence="3" key="1">
    <citation type="submission" date="2017-01" db="EMBL/GenBank/DDBJ databases">
        <title>Comparative genomics of anhydrobiosis in the tardigrade Hypsibius dujardini.</title>
        <authorList>
            <person name="Yoshida Y."/>
            <person name="Koutsovoulos G."/>
            <person name="Laetsch D."/>
            <person name="Stevens L."/>
            <person name="Kumar S."/>
            <person name="Horikawa D."/>
            <person name="Ishino K."/>
            <person name="Komine S."/>
            <person name="Tomita M."/>
            <person name="Blaxter M."/>
            <person name="Arakawa K."/>
        </authorList>
    </citation>
    <scope>NUCLEOTIDE SEQUENCE [LARGE SCALE GENOMIC DNA]</scope>
    <source>
        <strain evidence="3">Z151</strain>
    </source>
</reference>
<keyword evidence="2" id="KW-0687">Ribonucleoprotein</keyword>
<proteinExistence type="predicted"/>
<dbReference type="EMBL" id="MTYJ01000005">
    <property type="protein sequence ID" value="OQV24710.1"/>
    <property type="molecule type" value="Genomic_DNA"/>
</dbReference>
<evidence type="ECO:0000313" key="2">
    <source>
        <dbReference type="EMBL" id="OQV24710.1"/>
    </source>
</evidence>
<name>A0A1W0XBA0_HYPEX</name>
<dbReference type="Proteomes" id="UP000192578">
    <property type="component" value="Unassembled WGS sequence"/>
</dbReference>
<feature type="region of interest" description="Disordered" evidence="1">
    <location>
        <begin position="345"/>
        <end position="365"/>
    </location>
</feature>